<gene>
    <name evidence="1" type="ORF">METBIDRAFT_80269</name>
</gene>
<dbReference type="GeneID" id="30032174"/>
<dbReference type="RefSeq" id="XP_018713177.1">
    <property type="nucleotide sequence ID" value="XM_018859198.1"/>
</dbReference>
<evidence type="ECO:0000313" key="1">
    <source>
        <dbReference type="EMBL" id="OBA22696.1"/>
    </source>
</evidence>
<comment type="caution">
    <text evidence="1">The sequence shown here is derived from an EMBL/GenBank/DDBJ whole genome shotgun (WGS) entry which is preliminary data.</text>
</comment>
<evidence type="ECO:0000313" key="2">
    <source>
        <dbReference type="Proteomes" id="UP000092555"/>
    </source>
</evidence>
<dbReference type="EMBL" id="LXTC01000001">
    <property type="protein sequence ID" value="OBA22696.1"/>
    <property type="molecule type" value="Genomic_DNA"/>
</dbReference>
<keyword evidence="2" id="KW-1185">Reference proteome</keyword>
<reference evidence="1 2" key="1">
    <citation type="submission" date="2016-05" db="EMBL/GenBank/DDBJ databases">
        <title>Comparative genomics of biotechnologically important yeasts.</title>
        <authorList>
            <consortium name="DOE Joint Genome Institute"/>
            <person name="Riley R."/>
            <person name="Haridas S."/>
            <person name="Wolfe K.H."/>
            <person name="Lopes M.R."/>
            <person name="Hittinger C.T."/>
            <person name="Goker M."/>
            <person name="Salamov A."/>
            <person name="Wisecaver J."/>
            <person name="Long T.M."/>
            <person name="Aerts A.L."/>
            <person name="Barry K."/>
            <person name="Choi C."/>
            <person name="Clum A."/>
            <person name="Coughlan A.Y."/>
            <person name="Deshpande S."/>
            <person name="Douglass A.P."/>
            <person name="Hanson S.J."/>
            <person name="Klenk H.-P."/>
            <person name="LaButti K."/>
            <person name="Lapidus A."/>
            <person name="Lindquist E."/>
            <person name="Lipzen A."/>
            <person name="Meier-kolthoff J.P."/>
            <person name="Ohm R.A."/>
            <person name="Otillar R.P."/>
            <person name="Pangilinan J."/>
            <person name="Peng Y."/>
            <person name="Rokas A."/>
            <person name="Rosa C.A."/>
            <person name="Scheuner C."/>
            <person name="Sibirny A.A."/>
            <person name="Slot J.C."/>
            <person name="Stielow J.B."/>
            <person name="Sun H."/>
            <person name="Kurtzman C.P."/>
            <person name="Blackwell M."/>
            <person name="Grigoriev I.V."/>
            <person name="Jeffries T.W."/>
        </authorList>
    </citation>
    <scope>NUCLEOTIDE SEQUENCE [LARGE SCALE GENOMIC DNA]</scope>
    <source>
        <strain evidence="1 2">NRRL YB-4993</strain>
    </source>
</reference>
<dbReference type="AlphaFoldDB" id="A0A1A0HFC1"/>
<sequence>MSFTKRFAERSESEMQELSKKGIKTFLIPFTGHIFHTLSEISGVTGVSFVDHVLKIFKPEFLRVYEMNIRMNICLINYLFKEERRLSKNLVALYQARLPRYIDKQNSATKLITATSDEYEAT</sequence>
<organism evidence="1 2">
    <name type="scientific">Metschnikowia bicuspidata var. bicuspidata NRRL YB-4993</name>
    <dbReference type="NCBI Taxonomy" id="869754"/>
    <lineage>
        <taxon>Eukaryota</taxon>
        <taxon>Fungi</taxon>
        <taxon>Dikarya</taxon>
        <taxon>Ascomycota</taxon>
        <taxon>Saccharomycotina</taxon>
        <taxon>Pichiomycetes</taxon>
        <taxon>Metschnikowiaceae</taxon>
        <taxon>Metschnikowia</taxon>
    </lineage>
</organism>
<accession>A0A1A0HFC1</accession>
<proteinExistence type="predicted"/>
<dbReference type="Proteomes" id="UP000092555">
    <property type="component" value="Unassembled WGS sequence"/>
</dbReference>
<name>A0A1A0HFC1_9ASCO</name>
<protein>
    <submittedName>
        <fullName evidence="1">Uncharacterized protein</fullName>
    </submittedName>
</protein>